<evidence type="ECO:0000313" key="1">
    <source>
        <dbReference type="EMBL" id="CAF1122098.1"/>
    </source>
</evidence>
<organism evidence="2 3">
    <name type="scientific">Rotaria sordida</name>
    <dbReference type="NCBI Taxonomy" id="392033"/>
    <lineage>
        <taxon>Eukaryota</taxon>
        <taxon>Metazoa</taxon>
        <taxon>Spiralia</taxon>
        <taxon>Gnathifera</taxon>
        <taxon>Rotifera</taxon>
        <taxon>Eurotatoria</taxon>
        <taxon>Bdelloidea</taxon>
        <taxon>Philodinida</taxon>
        <taxon>Philodinidae</taxon>
        <taxon>Rotaria</taxon>
    </lineage>
</organism>
<accession>A0A819CPM3</accession>
<evidence type="ECO:0000313" key="2">
    <source>
        <dbReference type="EMBL" id="CAF3822510.1"/>
    </source>
</evidence>
<evidence type="ECO:0000313" key="3">
    <source>
        <dbReference type="Proteomes" id="UP000663874"/>
    </source>
</evidence>
<dbReference type="EMBL" id="CAJNOU010000952">
    <property type="protein sequence ID" value="CAF1122098.1"/>
    <property type="molecule type" value="Genomic_DNA"/>
</dbReference>
<comment type="caution">
    <text evidence="2">The sequence shown here is derived from an EMBL/GenBank/DDBJ whole genome shotgun (WGS) entry which is preliminary data.</text>
</comment>
<gene>
    <name evidence="2" type="ORF">FNK824_LOCUS16246</name>
    <name evidence="1" type="ORF">SEV965_LOCUS16966</name>
</gene>
<sequence length="140" mass="15830">MTVSAARIRNIFQAAYPNDYFYVCKFTAPGGSSSYEGQILLNVQLGDQDWLRVYKLSKSSGLPVNTDDIKRKAFPFVFDTKGITNNEKRRDRIRNSLRSVFPHHHIHVIIYNDAWESASSAKGSASFMNEYGSDVCVILS</sequence>
<reference evidence="2" key="1">
    <citation type="submission" date="2021-02" db="EMBL/GenBank/DDBJ databases">
        <authorList>
            <person name="Nowell W R."/>
        </authorList>
    </citation>
    <scope>NUCLEOTIDE SEQUENCE</scope>
</reference>
<name>A0A819CPM3_9BILA</name>
<protein>
    <submittedName>
        <fullName evidence="2">Uncharacterized protein</fullName>
    </submittedName>
</protein>
<dbReference type="EMBL" id="CAJOBE010002439">
    <property type="protein sequence ID" value="CAF3822510.1"/>
    <property type="molecule type" value="Genomic_DNA"/>
</dbReference>
<dbReference type="Proteomes" id="UP000663889">
    <property type="component" value="Unassembled WGS sequence"/>
</dbReference>
<dbReference type="Proteomes" id="UP000663874">
    <property type="component" value="Unassembled WGS sequence"/>
</dbReference>
<proteinExistence type="predicted"/>
<dbReference type="AlphaFoldDB" id="A0A819CPM3"/>